<sequence>MPCDIGTYMPFTGAKSSTECRSCEAGYACPTTGTRIMSVSCDPGYYCPPGTVYSNQYACPLGTYSDATNLTSSSECSDCPAGRLCTSTATTSSTISSCPAGYYCPARRSSGTPCAAGTWSNKTNLQSQDDCTEAPGGYYAVGGESSVSGDCEKGYYCPPGSSSATEYPCPAGYYSNTTNLYSRDHCLVTPPGYYSDSASEVPTLCPAGRFAARNGTASSGPTYCDSHPSVCTEQASGCVETFGGYYSEEGAIEPTECGVGMYSYEGQASCIECLVGHYCGSNTTNMSAMLNNGGYWTNSDDLAGRCFNGTFCPTGMTRAPDLTRDACPSGSYCPIAIASPLNCPAGTYNPFTGFGRVEDCLETPAGYYTIAGSSNITGLCSPGYYCPAGSTTSMARSCPATTYNPYYGRMEVSECALCVSGGYCPEASSQPSVCPRGYYCITGVSTYAPCPAGTFGNESGIRREEDCTSCLPGMYCDGSGLPRPRGSCDPGYYCIEGSNTSAPNAPGAYRVPESVGGVCPAGGYCPLGSSYPSACPSGTFGNTTGLTSLEGCTNCIPGYYCSGSNLPYPSGLCESGYYCESGSSSPTENECPKGSYSDTGASECSECEPGTWQPYRAQSSCVSCPAGYFCDGFALTSYEGCPQGYYCPEGISDYTKYPCPYGTYGAQTLLQAASECTPCSAGQYCNGEGLSEPTGDCSAGYYCAEGAFDNEGEYCFDIDIYTAEYDPASISNVTEINATLISFLVDCEKDGGICPAGSRCYAGSAYPQPCELGTYYADTGNTGDCDICDPGFACTTTGLTASTTPCDAGYFCRNILNGAESQTPICSEAACEDDYGLCPIGHHCKNQTIEPQPCSPGTYSPVEGLAVCFTCPAGSYCNGTHPDTYFECPQGFYCPTGTGLEIPACPPGTYGHTTGLRSASDCASCPAGRNCYTHGLMAPVGVCAAGFYCPLGSIYANGTGSDGETSECPAGAYCPEGSKVPILCPIGTYSEFSGQSDLSTCQNCTAGRFCASEGLSEPTADIDAGYYGGSGVSTSRPTETRCPQGFYCPRGSRLPIRCPAGTYAETPGLERCRECPSGYACAQGTIDPVLCEAGYWCPSGSSSTTENACPQGYWSNKTAAQALGDCKPVPPGYYAVGPGASDLDGLCSAGYYCSGLSVSATPTYGSGYGGKCGAGSACYAGSTEDVLCPGGYYCDGTQIVGVCNAGYYCVRNATTATPSGSGVDYGICPEGHYCPLNSILPTSCPPGTFLNSTQNTQLSDCRACLGGYTCPNASTIEPTNLCLEGYYCPTGSIVGEPCPPGSYCERGVAVNTSCPAGSYQPLSLQSICLQTPLGYYSISGSITYEECPKGYVCPRGTSHPYEFPCPNGTFSNWTGLYDVSQCTPCLPGYYCNSTGLSEPTAQCDAGYFCQEGSIMAQPEYYW</sequence>
<dbReference type="PANTHER" id="PTHR46104:SF1">
    <property type="entry name" value="GENE 9195-RELATED"/>
    <property type="match status" value="1"/>
</dbReference>
<evidence type="ECO:0000259" key="1">
    <source>
        <dbReference type="PROSITE" id="PS50940"/>
    </source>
</evidence>
<dbReference type="InterPro" id="IPR002557">
    <property type="entry name" value="Chitin-bd_dom"/>
</dbReference>
<dbReference type="EMBL" id="HBIJ01001982">
    <property type="protein sequence ID" value="CAE0360663.1"/>
    <property type="molecule type" value="Transcribed_RNA"/>
</dbReference>
<dbReference type="InterPro" id="IPR011641">
    <property type="entry name" value="Tyr-kin_ephrin_A/B_rcpt-like"/>
</dbReference>
<gene>
    <name evidence="2" type="ORF">ALAG00032_LOCUS1393</name>
</gene>
<dbReference type="SUPFAM" id="SSF57184">
    <property type="entry name" value="Growth factor receptor domain"/>
    <property type="match status" value="7"/>
</dbReference>
<accession>A0A7S3JP84</accession>
<name>A0A7S3JP84_9STRA</name>
<feature type="domain" description="Chitin-binding type-2" evidence="1">
    <location>
        <begin position="128"/>
        <end position="186"/>
    </location>
</feature>
<dbReference type="Gene3D" id="2.10.50.10">
    <property type="entry name" value="Tumor Necrosis Factor Receptor, subunit A, domain 2"/>
    <property type="match status" value="5"/>
</dbReference>
<dbReference type="PROSITE" id="PS50940">
    <property type="entry name" value="CHIT_BIND_II"/>
    <property type="match status" value="1"/>
</dbReference>
<dbReference type="SMART" id="SM01411">
    <property type="entry name" value="Ephrin_rec_like"/>
    <property type="match status" value="20"/>
</dbReference>
<protein>
    <recommendedName>
        <fullName evidence="1">Chitin-binding type-2 domain-containing protein</fullName>
    </recommendedName>
</protein>
<evidence type="ECO:0000313" key="2">
    <source>
        <dbReference type="EMBL" id="CAE0360663.1"/>
    </source>
</evidence>
<proteinExistence type="predicted"/>
<organism evidence="2">
    <name type="scientific">Aureoumbra lagunensis</name>
    <dbReference type="NCBI Taxonomy" id="44058"/>
    <lineage>
        <taxon>Eukaryota</taxon>
        <taxon>Sar</taxon>
        <taxon>Stramenopiles</taxon>
        <taxon>Ochrophyta</taxon>
        <taxon>Pelagophyceae</taxon>
        <taxon>Pelagomonadales</taxon>
        <taxon>Aureoumbra</taxon>
    </lineage>
</organism>
<dbReference type="Pfam" id="PF07699">
    <property type="entry name" value="Ephrin_rec_like"/>
    <property type="match status" value="1"/>
</dbReference>
<dbReference type="GO" id="GO:0008061">
    <property type="term" value="F:chitin binding"/>
    <property type="evidence" value="ECO:0007669"/>
    <property type="project" value="InterPro"/>
</dbReference>
<reference evidence="2" key="1">
    <citation type="submission" date="2021-01" db="EMBL/GenBank/DDBJ databases">
        <authorList>
            <person name="Corre E."/>
            <person name="Pelletier E."/>
            <person name="Niang G."/>
            <person name="Scheremetjew M."/>
            <person name="Finn R."/>
            <person name="Kale V."/>
            <person name="Holt S."/>
            <person name="Cochrane G."/>
            <person name="Meng A."/>
            <person name="Brown T."/>
            <person name="Cohen L."/>
        </authorList>
    </citation>
    <scope>NUCLEOTIDE SEQUENCE</scope>
    <source>
        <strain evidence="2">CCMP1510</strain>
    </source>
</reference>
<dbReference type="InterPro" id="IPR009030">
    <property type="entry name" value="Growth_fac_rcpt_cys_sf"/>
</dbReference>
<dbReference type="PANTHER" id="PTHR46104">
    <property type="entry name" value="GENE 9195-RELATED-RELATED"/>
    <property type="match status" value="1"/>
</dbReference>
<dbReference type="GO" id="GO:0005576">
    <property type="term" value="C:extracellular region"/>
    <property type="evidence" value="ECO:0007669"/>
    <property type="project" value="InterPro"/>
</dbReference>